<dbReference type="Gene3D" id="3.30.1490.100">
    <property type="entry name" value="DNA polymerase, Y-family, little finger domain"/>
    <property type="match status" value="1"/>
</dbReference>
<feature type="domain" description="UmuC" evidence="17">
    <location>
        <begin position="11"/>
        <end position="192"/>
    </location>
</feature>
<dbReference type="GO" id="GO:0003684">
    <property type="term" value="F:damaged DNA binding"/>
    <property type="evidence" value="ECO:0007669"/>
    <property type="project" value="InterPro"/>
</dbReference>
<accession>A0A2T3HID5</accession>
<dbReference type="GO" id="GO:0005829">
    <property type="term" value="C:cytosol"/>
    <property type="evidence" value="ECO:0007669"/>
    <property type="project" value="TreeGrafter"/>
</dbReference>
<comment type="similarity">
    <text evidence="2 16">Belongs to the DNA polymerase type-Y family.</text>
</comment>
<evidence type="ECO:0000256" key="12">
    <source>
        <dbReference type="ARBA" id="ARBA00022932"/>
    </source>
</evidence>
<dbReference type="InterPro" id="IPR043128">
    <property type="entry name" value="Rev_trsase/Diguanyl_cyclase"/>
</dbReference>
<comment type="catalytic activity">
    <reaction evidence="15 16">
        <text>DNA(n) + a 2'-deoxyribonucleoside 5'-triphosphate = DNA(n+1) + diphosphate</text>
        <dbReference type="Rhea" id="RHEA:22508"/>
        <dbReference type="Rhea" id="RHEA-COMP:17339"/>
        <dbReference type="Rhea" id="RHEA-COMP:17340"/>
        <dbReference type="ChEBI" id="CHEBI:33019"/>
        <dbReference type="ChEBI" id="CHEBI:61560"/>
        <dbReference type="ChEBI" id="CHEBI:173112"/>
        <dbReference type="EC" id="2.7.7.7"/>
    </reaction>
</comment>
<dbReference type="HAMAP" id="MF_01113">
    <property type="entry name" value="DNApol_IV"/>
    <property type="match status" value="1"/>
</dbReference>
<evidence type="ECO:0000256" key="16">
    <source>
        <dbReference type="HAMAP-Rule" id="MF_01113"/>
    </source>
</evidence>
<evidence type="ECO:0000256" key="1">
    <source>
        <dbReference type="ARBA" id="ARBA00004496"/>
    </source>
</evidence>
<evidence type="ECO:0000256" key="5">
    <source>
        <dbReference type="ARBA" id="ARBA00022490"/>
    </source>
</evidence>
<evidence type="ECO:0000256" key="3">
    <source>
        <dbReference type="ARBA" id="ARBA00011245"/>
    </source>
</evidence>
<dbReference type="InterPro" id="IPR053848">
    <property type="entry name" value="IMS_HHH_1"/>
</dbReference>
<evidence type="ECO:0000259" key="17">
    <source>
        <dbReference type="PROSITE" id="PS50173"/>
    </source>
</evidence>
<evidence type="ECO:0000256" key="11">
    <source>
        <dbReference type="ARBA" id="ARBA00022842"/>
    </source>
</evidence>
<dbReference type="GO" id="GO:0003887">
    <property type="term" value="F:DNA-directed DNA polymerase activity"/>
    <property type="evidence" value="ECO:0007669"/>
    <property type="project" value="UniProtKB-UniRule"/>
</dbReference>
<dbReference type="RefSeq" id="WP_107216318.1">
    <property type="nucleotide sequence ID" value="NZ_KZ686270.1"/>
</dbReference>
<dbReference type="InterPro" id="IPR050116">
    <property type="entry name" value="DNA_polymerase-Y"/>
</dbReference>
<evidence type="ECO:0000256" key="9">
    <source>
        <dbReference type="ARBA" id="ARBA00022723"/>
    </source>
</evidence>
<evidence type="ECO:0000256" key="8">
    <source>
        <dbReference type="ARBA" id="ARBA00022705"/>
    </source>
</evidence>
<keyword evidence="7 16" id="KW-0548">Nucleotidyltransferase</keyword>
<evidence type="ECO:0000313" key="19">
    <source>
        <dbReference type="Proteomes" id="UP000240912"/>
    </source>
</evidence>
<dbReference type="SUPFAM" id="SSF100879">
    <property type="entry name" value="Lesion bypass DNA polymerase (Y-family), little finger domain"/>
    <property type="match status" value="1"/>
</dbReference>
<keyword evidence="14 16" id="KW-0234">DNA repair</keyword>
<dbReference type="SUPFAM" id="SSF56672">
    <property type="entry name" value="DNA/RNA polymerases"/>
    <property type="match status" value="1"/>
</dbReference>
<dbReference type="OrthoDB" id="9808813at2"/>
<keyword evidence="9 16" id="KW-0479">Metal-binding</keyword>
<comment type="caution">
    <text evidence="18">The sequence shown here is derived from an EMBL/GenBank/DDBJ whole genome shotgun (WGS) entry which is preliminary data.</text>
</comment>
<dbReference type="PROSITE" id="PS50173">
    <property type="entry name" value="UMUC"/>
    <property type="match status" value="1"/>
</dbReference>
<dbReference type="GO" id="GO:0042276">
    <property type="term" value="P:error-prone translesion synthesis"/>
    <property type="evidence" value="ECO:0007669"/>
    <property type="project" value="TreeGrafter"/>
</dbReference>
<dbReference type="CDD" id="cd03586">
    <property type="entry name" value="PolY_Pol_IV_kappa"/>
    <property type="match status" value="1"/>
</dbReference>
<dbReference type="InterPro" id="IPR043502">
    <property type="entry name" value="DNA/RNA_pol_sf"/>
</dbReference>
<dbReference type="Gene3D" id="3.40.1170.60">
    <property type="match status" value="1"/>
</dbReference>
<dbReference type="NCBIfam" id="NF002677">
    <property type="entry name" value="PRK02406.1"/>
    <property type="match status" value="1"/>
</dbReference>
<keyword evidence="11 16" id="KW-0460">Magnesium</keyword>
<dbReference type="Pfam" id="PF21999">
    <property type="entry name" value="IMS_HHH_1"/>
    <property type="match status" value="1"/>
</dbReference>
<dbReference type="EMBL" id="PYLS01000006">
    <property type="protein sequence ID" value="PST82199.1"/>
    <property type="molecule type" value="Genomic_DNA"/>
</dbReference>
<evidence type="ECO:0000256" key="13">
    <source>
        <dbReference type="ARBA" id="ARBA00023125"/>
    </source>
</evidence>
<keyword evidence="8 16" id="KW-0235">DNA replication</keyword>
<comment type="cofactor">
    <cofactor evidence="16">
        <name>Mg(2+)</name>
        <dbReference type="ChEBI" id="CHEBI:18420"/>
    </cofactor>
    <text evidence="16">Binds 2 magnesium ions per subunit.</text>
</comment>
<name>A0A2T3HID5_9SPHI</name>
<dbReference type="InterPro" id="IPR001126">
    <property type="entry name" value="UmuC"/>
</dbReference>
<evidence type="ECO:0000256" key="7">
    <source>
        <dbReference type="ARBA" id="ARBA00022695"/>
    </source>
</evidence>
<organism evidence="18 19">
    <name type="scientific">Pedobacter yulinensis</name>
    <dbReference type="NCBI Taxonomy" id="2126353"/>
    <lineage>
        <taxon>Bacteria</taxon>
        <taxon>Pseudomonadati</taxon>
        <taxon>Bacteroidota</taxon>
        <taxon>Sphingobacteriia</taxon>
        <taxon>Sphingobacteriales</taxon>
        <taxon>Sphingobacteriaceae</taxon>
        <taxon>Pedobacter</taxon>
    </lineage>
</organism>
<dbReference type="InterPro" id="IPR017961">
    <property type="entry name" value="DNA_pol_Y-fam_little_finger"/>
</dbReference>
<dbReference type="EC" id="2.7.7.7" evidence="16"/>
<gene>
    <name evidence="16" type="primary">dinB</name>
    <name evidence="18" type="ORF">C7T94_15475</name>
</gene>
<dbReference type="FunFam" id="3.30.1490.100:FF:000004">
    <property type="entry name" value="DNA polymerase IV"/>
    <property type="match status" value="1"/>
</dbReference>
<keyword evidence="4 16" id="KW-0515">Mutator protein</keyword>
<comment type="function">
    <text evidence="16">Poorly processive, error-prone DNA polymerase involved in untargeted mutagenesis. Copies undamaged DNA at stalled replication forks, which arise in vivo from mismatched or misaligned primer ends. These misaligned primers can be extended by PolIV. Exhibits no 3'-5' exonuclease (proofreading) activity. May be involved in translesional synthesis, in conjunction with the beta clamp from PolIII.</text>
</comment>
<dbReference type="GO" id="GO:0006281">
    <property type="term" value="P:DNA repair"/>
    <property type="evidence" value="ECO:0007669"/>
    <property type="project" value="UniProtKB-UniRule"/>
</dbReference>
<dbReference type="GO" id="GO:0009432">
    <property type="term" value="P:SOS response"/>
    <property type="evidence" value="ECO:0007669"/>
    <property type="project" value="TreeGrafter"/>
</dbReference>
<comment type="subcellular location">
    <subcellularLocation>
        <location evidence="1 16">Cytoplasm</location>
    </subcellularLocation>
</comment>
<keyword evidence="19" id="KW-1185">Reference proteome</keyword>
<dbReference type="GO" id="GO:0006261">
    <property type="term" value="P:DNA-templated DNA replication"/>
    <property type="evidence" value="ECO:0007669"/>
    <property type="project" value="UniProtKB-UniRule"/>
</dbReference>
<dbReference type="Proteomes" id="UP000240912">
    <property type="component" value="Unassembled WGS sequence"/>
</dbReference>
<feature type="active site" evidence="16">
    <location>
        <position position="111"/>
    </location>
</feature>
<evidence type="ECO:0000256" key="4">
    <source>
        <dbReference type="ARBA" id="ARBA00022457"/>
    </source>
</evidence>
<dbReference type="FunFam" id="3.40.1170.60:FF:000001">
    <property type="entry name" value="DNA polymerase IV"/>
    <property type="match status" value="1"/>
</dbReference>
<sequence>MEQAVKPFRKIIHIDMDAFYASVEQRDFPEYRGKAIVVGGPPDSRGVVTTASYEARQFGVRSAMPCAQAAKLCPHALFVPPRFDAYKKVSQEIRAIFRRYTDLIEPLSLDEAYLDVTTDKMGIGSALDIARHIKDAIRNELSLTASAGVSINKFLAKIASDLQKPDGLTFIGPSRAAVFMESLPVEKFFGVGKVTATKMKNMGLHTGADLLKLSEAELRMRFGKTGGFYYQVVRGIDNRPVQAHRETKSVAAEDTFSEDTADQGTLRTQLIRLAAIIAGRVNRSELKGRTLTLKVKFADFRQITRSRTQEEVFDTAEAIADAALALLEKAADGKQKIRLLGISLSNFQSQPAGPSVQLSLFEELP</sequence>
<evidence type="ECO:0000256" key="6">
    <source>
        <dbReference type="ARBA" id="ARBA00022679"/>
    </source>
</evidence>
<evidence type="ECO:0000256" key="2">
    <source>
        <dbReference type="ARBA" id="ARBA00010945"/>
    </source>
</evidence>
<comment type="subunit">
    <text evidence="3 16">Monomer.</text>
</comment>
<dbReference type="Gene3D" id="3.30.70.270">
    <property type="match status" value="1"/>
</dbReference>
<keyword evidence="10 16" id="KW-0227">DNA damage</keyword>
<evidence type="ECO:0000256" key="14">
    <source>
        <dbReference type="ARBA" id="ARBA00023204"/>
    </source>
</evidence>
<dbReference type="InterPro" id="IPR036775">
    <property type="entry name" value="DNA_pol_Y-fam_lit_finger_sf"/>
</dbReference>
<dbReference type="Pfam" id="PF00817">
    <property type="entry name" value="IMS"/>
    <property type="match status" value="1"/>
</dbReference>
<protein>
    <recommendedName>
        <fullName evidence="16">DNA polymerase IV</fullName>
        <shortName evidence="16">Pol IV</shortName>
        <ecNumber evidence="16">2.7.7.7</ecNumber>
    </recommendedName>
</protein>
<keyword evidence="5 16" id="KW-0963">Cytoplasm</keyword>
<dbReference type="PANTHER" id="PTHR11076">
    <property type="entry name" value="DNA REPAIR POLYMERASE UMUC / TRANSFERASE FAMILY MEMBER"/>
    <property type="match status" value="1"/>
</dbReference>
<keyword evidence="12 16" id="KW-0239">DNA-directed DNA polymerase</keyword>
<dbReference type="Gene3D" id="1.10.150.20">
    <property type="entry name" value="5' to 3' exonuclease, C-terminal subdomain"/>
    <property type="match status" value="1"/>
</dbReference>
<keyword evidence="13 16" id="KW-0238">DNA-binding</keyword>
<evidence type="ECO:0000256" key="15">
    <source>
        <dbReference type="ARBA" id="ARBA00049244"/>
    </source>
</evidence>
<dbReference type="AlphaFoldDB" id="A0A2T3HID5"/>
<dbReference type="FunFam" id="1.10.150.20:FF:000019">
    <property type="entry name" value="DNA polymerase IV"/>
    <property type="match status" value="1"/>
</dbReference>
<dbReference type="GO" id="GO:0000287">
    <property type="term" value="F:magnesium ion binding"/>
    <property type="evidence" value="ECO:0007669"/>
    <property type="project" value="UniProtKB-UniRule"/>
</dbReference>
<evidence type="ECO:0000256" key="10">
    <source>
        <dbReference type="ARBA" id="ARBA00022763"/>
    </source>
</evidence>
<proteinExistence type="inferred from homology"/>
<dbReference type="Pfam" id="PF11799">
    <property type="entry name" value="IMS_C"/>
    <property type="match status" value="1"/>
</dbReference>
<evidence type="ECO:0000313" key="18">
    <source>
        <dbReference type="EMBL" id="PST82199.1"/>
    </source>
</evidence>
<dbReference type="InterPro" id="IPR022880">
    <property type="entry name" value="DNApol_IV"/>
</dbReference>
<keyword evidence="6 16" id="KW-0808">Transferase</keyword>
<feature type="binding site" evidence="16">
    <location>
        <position position="110"/>
    </location>
    <ligand>
        <name>Mg(2+)</name>
        <dbReference type="ChEBI" id="CHEBI:18420"/>
    </ligand>
</feature>
<dbReference type="PANTHER" id="PTHR11076:SF33">
    <property type="entry name" value="DNA POLYMERASE KAPPA"/>
    <property type="match status" value="1"/>
</dbReference>
<reference evidence="18 19" key="1">
    <citation type="submission" date="2018-03" db="EMBL/GenBank/DDBJ databases">
        <authorList>
            <person name="Keele B.F."/>
        </authorList>
    </citation>
    <scope>NUCLEOTIDE SEQUENCE [LARGE SCALE GENOMIC DNA]</scope>
    <source>
        <strain evidence="18 19">YL28-9</strain>
    </source>
</reference>
<feature type="site" description="Substrate discrimination" evidence="16">
    <location>
        <position position="20"/>
    </location>
</feature>
<feature type="binding site" evidence="16">
    <location>
        <position position="15"/>
    </location>
    <ligand>
        <name>Mg(2+)</name>
        <dbReference type="ChEBI" id="CHEBI:18420"/>
    </ligand>
</feature>